<protein>
    <recommendedName>
        <fullName evidence="4">Anti-sigma factor</fullName>
    </recommendedName>
</protein>
<evidence type="ECO:0008006" key="4">
    <source>
        <dbReference type="Google" id="ProtNLM"/>
    </source>
</evidence>
<proteinExistence type="predicted"/>
<keyword evidence="1" id="KW-1133">Transmembrane helix</keyword>
<keyword evidence="1" id="KW-0472">Membrane</keyword>
<dbReference type="EMBL" id="JAUSVP010000008">
    <property type="protein sequence ID" value="MDQ0448325.1"/>
    <property type="molecule type" value="Genomic_DNA"/>
</dbReference>
<feature type="transmembrane region" description="Helical" evidence="1">
    <location>
        <begin position="62"/>
        <end position="82"/>
    </location>
</feature>
<sequence length="234" mass="24455">MRWETLNAYVDGELDAQSRHEVSESLARDPVLAARVATLTRLKQGVKAAVVRPRGAPIARASLGWACAAALAVLIGAGWLVMASRPPADPARAAFTAWSAAGSPTNDVRLAGGLRGFPLDLGAAGFRLVYLSPDDGAAGRLAGYEGRHGCRLALWSGSAPAQAGLAIAEGSGGLRLARWDSEGRHYVLLSETVPAERFALLAEAVVLLTAPDMTDRLRIALDRATGLPERPCAG</sequence>
<comment type="caution">
    <text evidence="2">The sequence shown here is derived from an EMBL/GenBank/DDBJ whole genome shotgun (WGS) entry which is preliminary data.</text>
</comment>
<gene>
    <name evidence="2" type="ORF">QO012_002834</name>
</gene>
<evidence type="ECO:0000313" key="3">
    <source>
        <dbReference type="Proteomes" id="UP001231124"/>
    </source>
</evidence>
<organism evidence="2 3">
    <name type="scientific">Methylobacterium aerolatum</name>
    <dbReference type="NCBI Taxonomy" id="418708"/>
    <lineage>
        <taxon>Bacteria</taxon>
        <taxon>Pseudomonadati</taxon>
        <taxon>Pseudomonadota</taxon>
        <taxon>Alphaproteobacteria</taxon>
        <taxon>Hyphomicrobiales</taxon>
        <taxon>Methylobacteriaceae</taxon>
        <taxon>Methylobacterium</taxon>
    </lineage>
</organism>
<name>A0ABU0I148_9HYPH</name>
<accession>A0ABU0I148</accession>
<evidence type="ECO:0000313" key="2">
    <source>
        <dbReference type="EMBL" id="MDQ0448325.1"/>
    </source>
</evidence>
<dbReference type="RefSeq" id="WP_238205921.1">
    <property type="nucleotide sequence ID" value="NZ_BPQE01000024.1"/>
</dbReference>
<keyword evidence="1" id="KW-0812">Transmembrane</keyword>
<reference evidence="2 3" key="1">
    <citation type="submission" date="2023-07" db="EMBL/GenBank/DDBJ databases">
        <title>Genomic Encyclopedia of Type Strains, Phase IV (KMG-IV): sequencing the most valuable type-strain genomes for metagenomic binning, comparative biology and taxonomic classification.</title>
        <authorList>
            <person name="Goeker M."/>
        </authorList>
    </citation>
    <scope>NUCLEOTIDE SEQUENCE [LARGE SCALE GENOMIC DNA]</scope>
    <source>
        <strain evidence="2 3">DSM 19013</strain>
    </source>
</reference>
<evidence type="ECO:0000256" key="1">
    <source>
        <dbReference type="SAM" id="Phobius"/>
    </source>
</evidence>
<dbReference type="Proteomes" id="UP001231124">
    <property type="component" value="Unassembled WGS sequence"/>
</dbReference>
<keyword evidence="3" id="KW-1185">Reference proteome</keyword>